<dbReference type="PRINTS" id="PR00085">
    <property type="entry name" value="THFDHDRGNASE"/>
</dbReference>
<dbReference type="AlphaFoldDB" id="A0AA37VFT9"/>
<evidence type="ECO:0000256" key="9">
    <source>
        <dbReference type="ARBA" id="ARBA00023102"/>
    </source>
</evidence>
<dbReference type="Pfam" id="PF02882">
    <property type="entry name" value="THF_DHG_CYH_C"/>
    <property type="match status" value="1"/>
</dbReference>
<dbReference type="EC" id="3.5.4.9" evidence="12"/>
<dbReference type="InterPro" id="IPR046346">
    <property type="entry name" value="Aminoacid_DH-like_N_sf"/>
</dbReference>
<comment type="caution">
    <text evidence="15">The sequence shown here is derived from an EMBL/GenBank/DDBJ whole genome shotgun (WGS) entry which is preliminary data.</text>
</comment>
<evidence type="ECO:0000256" key="11">
    <source>
        <dbReference type="ARBA" id="ARBA00023268"/>
    </source>
</evidence>
<evidence type="ECO:0000256" key="1">
    <source>
        <dbReference type="ARBA" id="ARBA00004777"/>
    </source>
</evidence>
<comment type="similarity">
    <text evidence="12">Belongs to the tetrahydrofolate dehydrogenase/cyclohydrolase family.</text>
</comment>
<dbReference type="GO" id="GO:0005829">
    <property type="term" value="C:cytosol"/>
    <property type="evidence" value="ECO:0007669"/>
    <property type="project" value="TreeGrafter"/>
</dbReference>
<dbReference type="NCBIfam" id="NF010783">
    <property type="entry name" value="PRK14186.1"/>
    <property type="match status" value="1"/>
</dbReference>
<keyword evidence="7 12" id="KW-0521">NADP</keyword>
<comment type="function">
    <text evidence="12">Catalyzes the oxidation of 5,10-methylenetetrahydrofolate to 5,10-methenyltetrahydrofolate and then the hydrolysis of 5,10-methenyltetrahydrofolate to 10-formyltetrahydrofolate.</text>
</comment>
<feature type="domain" description="Tetrahydrofolate dehydrogenase/cyclohydrolase NAD(P)-binding" evidence="14">
    <location>
        <begin position="156"/>
        <end position="305"/>
    </location>
</feature>
<dbReference type="EMBL" id="BRXS01000006">
    <property type="protein sequence ID" value="GLC27419.1"/>
    <property type="molecule type" value="Genomic_DNA"/>
</dbReference>
<evidence type="ECO:0000256" key="3">
    <source>
        <dbReference type="ARBA" id="ARBA00022563"/>
    </source>
</evidence>
<dbReference type="CDD" id="cd01080">
    <property type="entry name" value="NAD_bind_m-THF_DH_Cyclohyd"/>
    <property type="match status" value="1"/>
</dbReference>
<comment type="pathway">
    <text evidence="1 12">One-carbon metabolism; tetrahydrofolate interconversion.</text>
</comment>
<dbReference type="FunFam" id="3.40.50.10860:FF:000005">
    <property type="entry name" value="C-1-tetrahydrofolate synthase, cytoplasmic, putative"/>
    <property type="match status" value="1"/>
</dbReference>
<dbReference type="SUPFAM" id="SSF51735">
    <property type="entry name" value="NAD(P)-binding Rossmann-fold domains"/>
    <property type="match status" value="1"/>
</dbReference>
<reference evidence="15" key="1">
    <citation type="submission" date="2022-08" db="EMBL/GenBank/DDBJ databases">
        <title>Draft genome sequencing of Roseisolibacter agri AW1220.</title>
        <authorList>
            <person name="Tobiishi Y."/>
            <person name="Tonouchi A."/>
        </authorList>
    </citation>
    <scope>NUCLEOTIDE SEQUENCE</scope>
    <source>
        <strain evidence="15">AW1220</strain>
    </source>
</reference>
<feature type="domain" description="Tetrahydrofolate dehydrogenase/cyclohydrolase catalytic" evidence="13">
    <location>
        <begin position="21"/>
        <end position="136"/>
    </location>
</feature>
<dbReference type="PANTHER" id="PTHR48099:SF5">
    <property type="entry name" value="C-1-TETRAHYDROFOLATE SYNTHASE, CYTOPLASMIC"/>
    <property type="match status" value="1"/>
</dbReference>
<evidence type="ECO:0000313" key="15">
    <source>
        <dbReference type="EMBL" id="GLC27419.1"/>
    </source>
</evidence>
<comment type="subunit">
    <text evidence="2 12">Homodimer.</text>
</comment>
<keyword evidence="9 12" id="KW-0368">Histidine biosynthesis</keyword>
<evidence type="ECO:0000259" key="14">
    <source>
        <dbReference type="Pfam" id="PF02882"/>
    </source>
</evidence>
<evidence type="ECO:0000256" key="2">
    <source>
        <dbReference type="ARBA" id="ARBA00011738"/>
    </source>
</evidence>
<comment type="catalytic activity">
    <reaction evidence="12">
        <text>(6R)-5,10-methenyltetrahydrofolate + H2O = (6R)-10-formyltetrahydrofolate + H(+)</text>
        <dbReference type="Rhea" id="RHEA:23700"/>
        <dbReference type="ChEBI" id="CHEBI:15377"/>
        <dbReference type="ChEBI" id="CHEBI:15378"/>
        <dbReference type="ChEBI" id="CHEBI:57455"/>
        <dbReference type="ChEBI" id="CHEBI:195366"/>
        <dbReference type="EC" id="3.5.4.9"/>
    </reaction>
</comment>
<evidence type="ECO:0000259" key="13">
    <source>
        <dbReference type="Pfam" id="PF00763"/>
    </source>
</evidence>
<comment type="caution">
    <text evidence="12">Lacks conserved residue(s) required for the propagation of feature annotation.</text>
</comment>
<dbReference type="GO" id="GO:0006164">
    <property type="term" value="P:purine nucleotide biosynthetic process"/>
    <property type="evidence" value="ECO:0007669"/>
    <property type="project" value="UniProtKB-KW"/>
</dbReference>
<evidence type="ECO:0000256" key="10">
    <source>
        <dbReference type="ARBA" id="ARBA00023167"/>
    </source>
</evidence>
<accession>A0AA37VFT9</accession>
<dbReference type="GO" id="GO:0004477">
    <property type="term" value="F:methenyltetrahydrofolate cyclohydrolase activity"/>
    <property type="evidence" value="ECO:0007669"/>
    <property type="project" value="UniProtKB-UniRule"/>
</dbReference>
<dbReference type="SUPFAM" id="SSF53223">
    <property type="entry name" value="Aminoacid dehydrogenase-like, N-terminal domain"/>
    <property type="match status" value="1"/>
</dbReference>
<dbReference type="PROSITE" id="PS00767">
    <property type="entry name" value="THF_DHG_CYH_2"/>
    <property type="match status" value="1"/>
</dbReference>
<organism evidence="15 16">
    <name type="scientific">Roseisolibacter agri</name>
    <dbReference type="NCBI Taxonomy" id="2014610"/>
    <lineage>
        <taxon>Bacteria</taxon>
        <taxon>Pseudomonadati</taxon>
        <taxon>Gemmatimonadota</taxon>
        <taxon>Gemmatimonadia</taxon>
        <taxon>Gemmatimonadales</taxon>
        <taxon>Gemmatimonadaceae</taxon>
        <taxon>Roseisolibacter</taxon>
    </lineage>
</organism>
<keyword evidence="4 12" id="KW-0028">Amino-acid biosynthesis</keyword>
<keyword evidence="11 12" id="KW-0511">Multifunctional enzyme</keyword>
<proteinExistence type="inferred from homology"/>
<comment type="catalytic activity">
    <reaction evidence="12">
        <text>(6R)-5,10-methylene-5,6,7,8-tetrahydrofolate + NADP(+) = (6R)-5,10-methenyltetrahydrofolate + NADPH</text>
        <dbReference type="Rhea" id="RHEA:22812"/>
        <dbReference type="ChEBI" id="CHEBI:15636"/>
        <dbReference type="ChEBI" id="CHEBI:57455"/>
        <dbReference type="ChEBI" id="CHEBI:57783"/>
        <dbReference type="ChEBI" id="CHEBI:58349"/>
        <dbReference type="EC" id="1.5.1.5"/>
    </reaction>
</comment>
<dbReference type="PROSITE" id="PS00766">
    <property type="entry name" value="THF_DHG_CYH_1"/>
    <property type="match status" value="1"/>
</dbReference>
<dbReference type="GO" id="GO:0000105">
    <property type="term" value="P:L-histidine biosynthetic process"/>
    <property type="evidence" value="ECO:0007669"/>
    <property type="project" value="UniProtKB-KW"/>
</dbReference>
<evidence type="ECO:0000256" key="5">
    <source>
        <dbReference type="ARBA" id="ARBA00022755"/>
    </source>
</evidence>
<dbReference type="Gene3D" id="3.40.50.10860">
    <property type="entry name" value="Leucine Dehydrogenase, chain A, domain 1"/>
    <property type="match status" value="1"/>
</dbReference>
<keyword evidence="5 12" id="KW-0658">Purine biosynthesis</keyword>
<dbReference type="GO" id="GO:0004488">
    <property type="term" value="F:methylenetetrahydrofolate dehydrogenase (NADP+) activity"/>
    <property type="evidence" value="ECO:0007669"/>
    <property type="project" value="UniProtKB-UniRule"/>
</dbReference>
<evidence type="ECO:0000256" key="8">
    <source>
        <dbReference type="ARBA" id="ARBA00023002"/>
    </source>
</evidence>
<dbReference type="Pfam" id="PF00763">
    <property type="entry name" value="THF_DHG_CYH"/>
    <property type="match status" value="1"/>
</dbReference>
<dbReference type="InterPro" id="IPR036291">
    <property type="entry name" value="NAD(P)-bd_dom_sf"/>
</dbReference>
<evidence type="ECO:0000256" key="4">
    <source>
        <dbReference type="ARBA" id="ARBA00022605"/>
    </source>
</evidence>
<name>A0AA37VFT9_9BACT</name>
<dbReference type="InterPro" id="IPR020631">
    <property type="entry name" value="THF_DH/CycHdrlase_NAD-bd_dom"/>
</dbReference>
<dbReference type="HAMAP" id="MF_01576">
    <property type="entry name" value="THF_DHG_CYH"/>
    <property type="match status" value="1"/>
</dbReference>
<dbReference type="InterPro" id="IPR020630">
    <property type="entry name" value="THF_DH/CycHdrlase_cat_dom"/>
</dbReference>
<keyword evidence="10 12" id="KW-0486">Methionine biosynthesis</keyword>
<dbReference type="EC" id="1.5.1.5" evidence="12"/>
<dbReference type="InterPro" id="IPR000672">
    <property type="entry name" value="THF_DH/CycHdrlase"/>
</dbReference>
<evidence type="ECO:0000256" key="7">
    <source>
        <dbReference type="ARBA" id="ARBA00022857"/>
    </source>
</evidence>
<evidence type="ECO:0000313" key="16">
    <source>
        <dbReference type="Proteomes" id="UP001161325"/>
    </source>
</evidence>
<dbReference type="PANTHER" id="PTHR48099">
    <property type="entry name" value="C-1-TETRAHYDROFOLATE SYNTHASE, CYTOPLASMIC-RELATED"/>
    <property type="match status" value="1"/>
</dbReference>
<dbReference type="NCBIfam" id="NF010785">
    <property type="entry name" value="PRK14188.1"/>
    <property type="match status" value="1"/>
</dbReference>
<dbReference type="FunFam" id="3.40.50.720:FF:000189">
    <property type="entry name" value="Bifunctional protein FolD"/>
    <property type="match status" value="1"/>
</dbReference>
<dbReference type="GO" id="GO:0035999">
    <property type="term" value="P:tetrahydrofolate interconversion"/>
    <property type="evidence" value="ECO:0007669"/>
    <property type="project" value="UniProtKB-UniRule"/>
</dbReference>
<feature type="binding site" evidence="12">
    <location>
        <begin position="182"/>
        <end position="184"/>
    </location>
    <ligand>
        <name>NADP(+)</name>
        <dbReference type="ChEBI" id="CHEBI:58349"/>
    </ligand>
</feature>
<evidence type="ECO:0000256" key="6">
    <source>
        <dbReference type="ARBA" id="ARBA00022801"/>
    </source>
</evidence>
<dbReference type="Proteomes" id="UP001161325">
    <property type="component" value="Unassembled WGS sequence"/>
</dbReference>
<protein>
    <recommendedName>
        <fullName evidence="12">Bifunctional protein FolD</fullName>
    </recommendedName>
    <domain>
        <recommendedName>
            <fullName evidence="12">Methylenetetrahydrofolate dehydrogenase</fullName>
            <ecNumber evidence="12">1.5.1.5</ecNumber>
        </recommendedName>
    </domain>
    <domain>
        <recommendedName>
            <fullName evidence="12">Methenyltetrahydrofolate cyclohydrolase</fullName>
            <ecNumber evidence="12">3.5.4.9</ecNumber>
        </recommendedName>
    </domain>
</protein>
<dbReference type="InterPro" id="IPR020867">
    <property type="entry name" value="THF_DH/CycHdrlase_CS"/>
</dbReference>
<keyword evidence="3 12" id="KW-0554">One-carbon metabolism</keyword>
<keyword evidence="6 12" id="KW-0378">Hydrolase</keyword>
<sequence>MRAEASATDAVVQDEGSARLIDGAAVARGVRARVAEEVARLKAEHGLTPGLSVVLVGDDPASAVYVRNKEKQSVEAGMRGETIRMPATTTQEELLAVVDRLNADERVHGILVQMPLPKQIEPAAVIRGIRPDKDVDAFHPANVGKLLIGERDGFAPCTPAGVMVLLEEAGVPLKGAEVVVVGRSNIVGKPMAALLMQPGVDATVTVCHSRTRDLAAHTRRADVLIAAIGRGRFVTADMVKPGAVVIDVGMNRIDDPTTKTGTRLVGDVDFDAVRSVASAITPVPGGVGPMTIAMLLANTVRAARQLAGVADAGAR</sequence>
<gene>
    <name evidence="12 15" type="primary">folD</name>
    <name evidence="15" type="ORF">rosag_39320</name>
</gene>
<evidence type="ECO:0000256" key="12">
    <source>
        <dbReference type="HAMAP-Rule" id="MF_01576"/>
    </source>
</evidence>
<keyword evidence="16" id="KW-1185">Reference proteome</keyword>
<dbReference type="Gene3D" id="3.40.50.720">
    <property type="entry name" value="NAD(P)-binding Rossmann-like Domain"/>
    <property type="match status" value="1"/>
</dbReference>
<dbReference type="GO" id="GO:0009086">
    <property type="term" value="P:methionine biosynthetic process"/>
    <property type="evidence" value="ECO:0007669"/>
    <property type="project" value="UniProtKB-KW"/>
</dbReference>
<keyword evidence="8 12" id="KW-0560">Oxidoreductase</keyword>